<name>Q8TMX3_METAC</name>
<keyword evidence="2" id="KW-0677">Repeat</keyword>
<dbReference type="PANTHER" id="PTHR11818:SF42">
    <property type="entry name" value="VOLTAGE-GATED HYDROGEN CHANNEL 1"/>
    <property type="match status" value="1"/>
</dbReference>
<feature type="binding site" evidence="9">
    <location>
        <position position="70"/>
    </location>
    <ligand>
        <name>Mg(2+)</name>
        <dbReference type="ChEBI" id="CHEBI:18420"/>
        <label>1</label>
    </ligand>
</feature>
<protein>
    <submittedName>
        <fullName evidence="4">Beta/gama crystallin family protein</fullName>
    </submittedName>
</protein>
<dbReference type="PDBsum" id="2K1X"/>
<dbReference type="SUPFAM" id="SSF49695">
    <property type="entry name" value="gamma-Crystallin-like"/>
    <property type="match status" value="1"/>
</dbReference>
<dbReference type="KEGG" id="mac:MA_2526"/>
<dbReference type="PDB" id="2K1X">
    <property type="method" value="NMR"/>
    <property type="chains" value="A=37-120"/>
</dbReference>
<sequence>MGVWYFMGKEIFGIVRKVLYVLLLIFFAMSATAGTVNAAEVIVYEHVNFGGKSFDATSDQPGAGDNLNDKISSIKVKSGTWRFYEYINYGGRYWDLGPGEYSSVESAGIPDNSISSFRQI</sequence>
<feature type="binding site" evidence="9">
    <location>
        <position position="115"/>
    </location>
    <ligand>
        <name>Mg(2+)</name>
        <dbReference type="ChEBI" id="CHEBI:18420"/>
        <label>2</label>
    </ligand>
</feature>
<reference evidence="4 5" key="1">
    <citation type="journal article" date="2002" name="Genome Res.">
        <title>The genome of Methanosarcina acetivorans reveals extensive metabolic and physiological diversity.</title>
        <authorList>
            <person name="Galagan J.E."/>
            <person name="Nusbaum C."/>
            <person name="Roy A."/>
            <person name="Endrizzi M.G."/>
            <person name="Macdonald P."/>
            <person name="FitzHugh W."/>
            <person name="Calvo S."/>
            <person name="Engels R."/>
            <person name="Smirnov S."/>
            <person name="Atnoor D."/>
            <person name="Brown A."/>
            <person name="Allen N."/>
            <person name="Naylor J."/>
            <person name="Stange-Thomann N."/>
            <person name="DeArellano K."/>
            <person name="Johnson R."/>
            <person name="Linton L."/>
            <person name="McEwan P."/>
            <person name="McKernan K."/>
            <person name="Talamas J."/>
            <person name="Tirrell A."/>
            <person name="Ye W."/>
            <person name="Zimmer A."/>
            <person name="Barber R.D."/>
            <person name="Cann I."/>
            <person name="Graham D.E."/>
            <person name="Grahame D.A."/>
            <person name="Guss A."/>
            <person name="Hedderich R."/>
            <person name="Ingram-Smith C."/>
            <person name="Kuettner C.H."/>
            <person name="Krzycki J.A."/>
            <person name="Leigh J.A."/>
            <person name="Li W."/>
            <person name="Liu J."/>
            <person name="Mukhopadhyay B."/>
            <person name="Reeve J.N."/>
            <person name="Smith K."/>
            <person name="Springer T.A."/>
            <person name="Umayam L.A."/>
            <person name="White O."/>
            <person name="White R.H."/>
            <person name="de Macario E.C."/>
            <person name="Ferry J.G."/>
            <person name="Jarrell K.F."/>
            <person name="Jing H."/>
            <person name="Macario A.J.L."/>
            <person name="Paulsen I."/>
            <person name="Pritchett M."/>
            <person name="Sowers K.R."/>
            <person name="Swanson R.V."/>
            <person name="Zinder S.H."/>
            <person name="Lander E."/>
            <person name="Metcalf W.W."/>
            <person name="Birren B."/>
        </authorList>
    </citation>
    <scope>NUCLEOTIDE SEQUENCE [LARGE SCALE GENOMIC DNA]</scope>
    <source>
        <strain evidence="5">ATCC 35395 / DSM 2834 / JCM 12185 / C2A</strain>
    </source>
</reference>
<feature type="binding site" evidence="9">
    <location>
        <position position="69"/>
    </location>
    <ligand>
        <name>Mg(2+)</name>
        <dbReference type="ChEBI" id="CHEBI:18420"/>
        <label>2</label>
    </ligand>
</feature>
<dbReference type="EvolutionaryTrace" id="Q8TMX3"/>
<dbReference type="Gene3D" id="2.60.20.10">
    <property type="entry name" value="Crystallins"/>
    <property type="match status" value="1"/>
</dbReference>
<feature type="binding site" evidence="9">
    <location>
        <position position="113"/>
    </location>
    <ligand>
        <name>Mg(2+)</name>
        <dbReference type="ChEBI" id="CHEBI:18420"/>
        <label>2</label>
    </ligand>
</feature>
<feature type="binding site" evidence="9">
    <location>
        <position position="112"/>
    </location>
    <ligand>
        <name>Mg(2+)</name>
        <dbReference type="ChEBI" id="CHEBI:18420"/>
        <label>1</label>
    </ligand>
</feature>
<feature type="binding site" evidence="9">
    <location>
        <position position="45"/>
    </location>
    <ligand>
        <name>Mg(2+)</name>
        <dbReference type="ChEBI" id="CHEBI:18420"/>
        <label>1</label>
    </ligand>
</feature>
<dbReference type="PANTHER" id="PTHR11818">
    <property type="entry name" value="BETA/GAMMA CRYSTALLIN"/>
    <property type="match status" value="1"/>
</dbReference>
<dbReference type="PROSITE" id="PS50915">
    <property type="entry name" value="CRYSTALLIN_BETA_GAMMA"/>
    <property type="match status" value="2"/>
</dbReference>
<dbReference type="EnsemblBacteria" id="AAM05909">
    <property type="protein sequence ID" value="AAM05909"/>
    <property type="gene ID" value="MA_2526"/>
</dbReference>
<feature type="binding site" evidence="8">
    <location>
        <position position="70"/>
    </location>
    <ligand>
        <name>Ca(2+)</name>
        <dbReference type="ChEBI" id="CHEBI:29108"/>
        <label>1</label>
    </ligand>
</feature>
<evidence type="ECO:0000256" key="1">
    <source>
        <dbReference type="ARBA" id="ARBA00009646"/>
    </source>
</evidence>
<feature type="binding site" evidence="8">
    <location>
        <position position="115"/>
    </location>
    <ligand>
        <name>Ca(2+)</name>
        <dbReference type="ChEBI" id="CHEBI:29108"/>
        <label>2</label>
    </ligand>
</feature>
<feature type="binding site" evidence="8">
    <location>
        <position position="113"/>
    </location>
    <ligand>
        <name>Ca(2+)</name>
        <dbReference type="ChEBI" id="CHEBI:29108"/>
        <label>2</label>
    </ligand>
</feature>
<organism evidence="4 5">
    <name type="scientific">Methanosarcina acetivorans (strain ATCC 35395 / DSM 2834 / JCM 12185 / C2A)</name>
    <dbReference type="NCBI Taxonomy" id="188937"/>
    <lineage>
        <taxon>Archaea</taxon>
        <taxon>Methanobacteriati</taxon>
        <taxon>Methanobacteriota</taxon>
        <taxon>Stenosarchaea group</taxon>
        <taxon>Methanomicrobia</taxon>
        <taxon>Methanosarcinales</taxon>
        <taxon>Methanosarcinaceae</taxon>
        <taxon>Methanosarcina</taxon>
    </lineage>
</organism>
<reference evidence="8" key="2">
    <citation type="journal article" date="2009" name="Biochemistry">
        <title>The betagamma-crystallin superfamily contains a universal motif for binding calcium.</title>
        <authorList>
            <person name="Aravind P."/>
            <person name="Mishra A."/>
            <person name="Suman S.K."/>
            <person name="Jobby M.K."/>
            <person name="Sankaranarayanan R."/>
            <person name="Sharma Y."/>
        </authorList>
    </citation>
    <scope>X-RAY CRYSTALLOGRAPHY (1.86 ANGSTROMS) OF 37-120 IN COMPLEX WITH CA(2+)</scope>
</reference>
<evidence type="ECO:0000259" key="3">
    <source>
        <dbReference type="PROSITE" id="PS50915"/>
    </source>
</evidence>
<dbReference type="PDB" id="3HZ2">
    <property type="method" value="X-ray"/>
    <property type="resolution" value="1.86 A"/>
    <property type="chains" value="A/B/C/D=37-120"/>
</dbReference>
<comment type="similarity">
    <text evidence="1">Belongs to the beta/gamma-crystallin family.</text>
</comment>
<dbReference type="Pfam" id="PF00030">
    <property type="entry name" value="Crystall"/>
    <property type="match status" value="1"/>
</dbReference>
<feature type="binding site" evidence="8">
    <location>
        <position position="85"/>
    </location>
    <ligand>
        <name>Ca(2+)</name>
        <dbReference type="ChEBI" id="CHEBI:29108"/>
        <label>2</label>
    </ligand>
</feature>
<evidence type="ECO:0007829" key="9">
    <source>
        <dbReference type="PDB" id="5HT9"/>
    </source>
</evidence>
<feature type="domain" description="Beta/gamma crystallin 'Greek key'" evidence="3">
    <location>
        <begin position="39"/>
        <end position="78"/>
    </location>
</feature>
<keyword evidence="5" id="KW-1185">Reference proteome</keyword>
<feature type="binding site" evidence="8">
    <location>
        <position position="112"/>
    </location>
    <ligand>
        <name>Ca(2+)</name>
        <dbReference type="ChEBI" id="CHEBI:29108"/>
        <label>1</label>
    </ligand>
</feature>
<dbReference type="PhylomeDB" id="Q8TMX3"/>
<dbReference type="EMBL" id="AE010299">
    <property type="protein sequence ID" value="AAM05909.1"/>
    <property type="molecule type" value="Genomic_DNA"/>
</dbReference>
<gene>
    <name evidence="4" type="ordered locus">MA_2526</name>
</gene>
<evidence type="ECO:0000313" key="5">
    <source>
        <dbReference type="Proteomes" id="UP000002487"/>
    </source>
</evidence>
<dbReference type="GO" id="GO:0046872">
    <property type="term" value="F:metal ion binding"/>
    <property type="evidence" value="ECO:0007669"/>
    <property type="project" value="UniProtKB-KW"/>
</dbReference>
<evidence type="ECO:0007829" key="7">
    <source>
        <dbReference type="PDB" id="2K1X"/>
    </source>
</evidence>
<keyword evidence="8 9" id="KW-0479">Metal-binding</keyword>
<evidence type="ECO:0007829" key="8">
    <source>
        <dbReference type="PDB" id="3HZ2"/>
    </source>
</evidence>
<dbReference type="HOGENOM" id="CLU_2103481_0_0_2"/>
<dbReference type="PDBsum" id="2K1W"/>
<reference evidence="9" key="4">
    <citation type="submission" date="2016-01" db="PDB data bank">
        <title>Inconspicuous nickel-binding methanoarchaeal betagamma-crystallins.</title>
        <authorList>
            <person name="Jamkhindikar A."/>
            <person name="Srivastava S.S."/>
            <person name="Sharma Y."/>
            <person name="Sankaranarayanan R."/>
        </authorList>
    </citation>
    <scope>X-RAY CRYSTALLOGRAPHY (1.87 ANGSTROMS) OF 37-120 IN COMPLEX WITH MG(2+)</scope>
</reference>
<accession>Q8TMX3</accession>
<reference evidence="6 7" key="3">
    <citation type="journal article" date="2009" name="J. Mol. Biol.">
        <title>Solution structure and calcium-binding properties of M-crystallin, a primordial betagamma-crystallin from archaea.</title>
        <authorList>
            <person name="Barnwal R.P."/>
            <person name="Jobby M.K."/>
            <person name="Devi K.M."/>
            <person name="Sharma Y."/>
            <person name="Chary K.V."/>
        </authorList>
    </citation>
    <scope>STRUCTURE BY NMR OF 37-120</scope>
</reference>
<feature type="binding site" evidence="8">
    <location>
        <position position="69"/>
    </location>
    <ligand>
        <name>Ca(2+)</name>
        <dbReference type="ChEBI" id="CHEBI:29108"/>
        <label>2</label>
    </ligand>
</feature>
<dbReference type="PDBsum" id="3HZ2"/>
<evidence type="ECO:0007829" key="6">
    <source>
        <dbReference type="PDB" id="2K1W"/>
    </source>
</evidence>
<evidence type="ECO:0000313" key="4">
    <source>
        <dbReference type="EMBL" id="AAM05909.1"/>
    </source>
</evidence>
<dbReference type="InParanoid" id="Q8TMX3"/>
<feature type="binding site" evidence="8">
    <location>
        <position position="72"/>
    </location>
    <ligand>
        <name>Ca(2+)</name>
        <dbReference type="ChEBI" id="CHEBI:29108"/>
        <label>1</label>
    </ligand>
</feature>
<keyword evidence="8" id="KW-0106">Calcium</keyword>
<feature type="binding site" evidence="9">
    <location>
        <position position="85"/>
    </location>
    <ligand>
        <name>Mg(2+)</name>
        <dbReference type="ChEBI" id="CHEBI:18420"/>
        <label>2</label>
    </ligand>
</feature>
<dbReference type="AlphaFoldDB" id="Q8TMX3"/>
<dbReference type="InterPro" id="IPR001064">
    <property type="entry name" value="Beta/gamma_crystallin"/>
</dbReference>
<dbReference type="InterPro" id="IPR050252">
    <property type="entry name" value="Beta/Gamma-Crystallin"/>
</dbReference>
<feature type="binding site" evidence="9">
    <location>
        <position position="72"/>
    </location>
    <ligand>
        <name>Mg(2+)</name>
        <dbReference type="ChEBI" id="CHEBI:18420"/>
        <label>1</label>
    </ligand>
</feature>
<dbReference type="InterPro" id="IPR011024">
    <property type="entry name" value="G_crystallin-like"/>
</dbReference>
<dbReference type="SMART" id="SM00247">
    <property type="entry name" value="XTALbg"/>
    <property type="match status" value="1"/>
</dbReference>
<feature type="binding site" evidence="8">
    <location>
        <position position="45"/>
    </location>
    <ligand>
        <name>Ca(2+)</name>
        <dbReference type="ChEBI" id="CHEBI:29108"/>
        <label>1</label>
    </ligand>
</feature>
<dbReference type="STRING" id="188937.MA_2526"/>
<dbReference type="SMR" id="Q8TMX3"/>
<dbReference type="PDB" id="2K1W">
    <property type="method" value="NMR"/>
    <property type="chains" value="A=37-120"/>
</dbReference>
<dbReference type="Proteomes" id="UP000002487">
    <property type="component" value="Chromosome"/>
</dbReference>
<feature type="domain" description="Beta/gamma crystallin 'Greek key'" evidence="3">
    <location>
        <begin position="79"/>
        <end position="120"/>
    </location>
</feature>
<keyword evidence="6 7" id="KW-0002">3D-structure</keyword>
<proteinExistence type="evidence at protein level"/>
<evidence type="ECO:0000256" key="2">
    <source>
        <dbReference type="ARBA" id="ARBA00022737"/>
    </source>
</evidence>
<dbReference type="PDBsum" id="5HT9"/>
<dbReference type="PDB" id="5HT9">
    <property type="method" value="X-ray"/>
    <property type="resolution" value="1.87 A"/>
    <property type="chains" value="A/B=37-120"/>
</dbReference>